<evidence type="ECO:0000313" key="4">
    <source>
        <dbReference type="Proteomes" id="UP001107558"/>
    </source>
</evidence>
<dbReference type="GO" id="GO:0005634">
    <property type="term" value="C:nucleus"/>
    <property type="evidence" value="ECO:0007669"/>
    <property type="project" value="TreeGrafter"/>
</dbReference>
<dbReference type="SUPFAM" id="SSF52540">
    <property type="entry name" value="P-loop containing nucleoside triphosphate hydrolases"/>
    <property type="match status" value="1"/>
</dbReference>
<proteinExistence type="predicted"/>
<reference evidence="3" key="1">
    <citation type="submission" date="2021-03" db="EMBL/GenBank/DDBJ databases">
        <title>Chromosome level genome of the anhydrobiotic midge Polypedilum vanderplanki.</title>
        <authorList>
            <person name="Yoshida Y."/>
            <person name="Kikawada T."/>
            <person name="Gusev O."/>
        </authorList>
    </citation>
    <scope>NUCLEOTIDE SEQUENCE</scope>
    <source>
        <strain evidence="3">NIAS01</strain>
        <tissue evidence="3">Whole body or cell culture</tissue>
    </source>
</reference>
<name>A0A9J6BRJ4_POLVA</name>
<dbReference type="AlphaFoldDB" id="A0A9J6BRJ4"/>
<feature type="domain" description="Smr" evidence="2">
    <location>
        <begin position="815"/>
        <end position="898"/>
    </location>
</feature>
<sequence>MDYNNSFSVVEDSLLVDQRRTGAIRRQIRPNFENLPSNFQQVVNRINNGDRVCVLLRGLPGSGKSYLANAIINATVKSNPQNHIISADSYFIQNGRYKYDASKLSQAHDYAQRIFVQRASEGYSPLIVDNTNKEIWEMFHYVNVAIQYEYYIEIMIPNTPWAWSTTKLAMKNIHMVPIEKINFMKEKFEKDVTIEKIANALRCQLVKQPKKRNIPPYQTQSLSTATNDIIDLNSFNKSLDINKNMFVQQSSISKITEVNAASVATNSSIQNPLNWNAFQQQQLQQTKAFDNLFAEVKHAEQKIDDNSIWSPQEQIFNDTWEQPEEEKLVEEKSKDDTLPQPQRKQQRKNKKSASSPPDLKSIPHRRYCRNENPSFANLCELYSNVKDSQLWDLFVKTNHDAEWCANLLCDDDKSLENASKSFDDLTCDCDSNDSFENNSSQAKKVKENEIKKQTPIKTKKNKNKQQSDEQLATKLALEENIRIDQSFYPDHVNQIKSCKNGSQERPSLSSIETVLIPPIETQDDSDNHLIELPIHNNLIYELDDVFGGGLLGTFDKSKKFRERCLIKKSTAQQLFKDIMENVYSQMEEERLRKIQEDHYFALQLHEQEKIQKYPRLAQGSSNSFKDIMETQEALRSYENDTRGEWQTIEKPETIACKLNKEKLYAAFPSVEKSEIDNLFEAYNRNFKEAVRVLKDSLMLTAEERKNVDLQIKSTVKIREKSVDHENDSDNQEEISEADTNNMIRAEDLQVEIKYHSEEFNRLKEMARAAAARKEFDTSAYYNSMASLQKQYADEKRHDFVNLLVELQRRKMSNMLDLHYFKISEAKVHLHNFLDYHISRLREMKKPYIDLEIITGRGAHSQNGLANIKMMTIKLLHDDRKLKPTTVENNAGILKVKVHMNSPLYNELDYDA</sequence>
<dbReference type="SUPFAM" id="SSF160443">
    <property type="entry name" value="SMR domain-like"/>
    <property type="match status" value="1"/>
</dbReference>
<dbReference type="Proteomes" id="UP001107558">
    <property type="component" value="Chromosome 3"/>
</dbReference>
<evidence type="ECO:0000256" key="1">
    <source>
        <dbReference type="SAM" id="MobiDB-lite"/>
    </source>
</evidence>
<dbReference type="Pfam" id="PF13671">
    <property type="entry name" value="AAA_33"/>
    <property type="match status" value="1"/>
</dbReference>
<organism evidence="3 4">
    <name type="scientific">Polypedilum vanderplanki</name>
    <name type="common">Sleeping chironomid midge</name>
    <dbReference type="NCBI Taxonomy" id="319348"/>
    <lineage>
        <taxon>Eukaryota</taxon>
        <taxon>Metazoa</taxon>
        <taxon>Ecdysozoa</taxon>
        <taxon>Arthropoda</taxon>
        <taxon>Hexapoda</taxon>
        <taxon>Insecta</taxon>
        <taxon>Pterygota</taxon>
        <taxon>Neoptera</taxon>
        <taxon>Endopterygota</taxon>
        <taxon>Diptera</taxon>
        <taxon>Nematocera</taxon>
        <taxon>Chironomoidea</taxon>
        <taxon>Chironomidae</taxon>
        <taxon>Chironominae</taxon>
        <taxon>Polypedilum</taxon>
        <taxon>Polypedilum</taxon>
    </lineage>
</organism>
<dbReference type="PROSITE" id="PS50828">
    <property type="entry name" value="SMR"/>
    <property type="match status" value="1"/>
</dbReference>
<dbReference type="OrthoDB" id="3231855at2759"/>
<dbReference type="EMBL" id="JADBJN010000003">
    <property type="protein sequence ID" value="KAG5672497.1"/>
    <property type="molecule type" value="Genomic_DNA"/>
</dbReference>
<dbReference type="InterPro" id="IPR052772">
    <property type="entry name" value="Endo/PolyKinase_Domain-Protein"/>
</dbReference>
<keyword evidence="4" id="KW-1185">Reference proteome</keyword>
<dbReference type="Gene3D" id="3.30.1370.110">
    <property type="match status" value="1"/>
</dbReference>
<dbReference type="GO" id="GO:0004519">
    <property type="term" value="F:endonuclease activity"/>
    <property type="evidence" value="ECO:0007669"/>
    <property type="project" value="TreeGrafter"/>
</dbReference>
<dbReference type="InterPro" id="IPR027417">
    <property type="entry name" value="P-loop_NTPase"/>
</dbReference>
<dbReference type="Gene3D" id="3.40.50.300">
    <property type="entry name" value="P-loop containing nucleotide triphosphate hydrolases"/>
    <property type="match status" value="1"/>
</dbReference>
<feature type="region of interest" description="Disordered" evidence="1">
    <location>
        <begin position="324"/>
        <end position="366"/>
    </location>
</feature>
<feature type="compositionally biased region" description="Basic and acidic residues" evidence="1">
    <location>
        <begin position="325"/>
        <end position="337"/>
    </location>
</feature>
<gene>
    <name evidence="3" type="ORF">PVAND_002621</name>
</gene>
<dbReference type="InterPro" id="IPR036063">
    <property type="entry name" value="Smr_dom_sf"/>
</dbReference>
<dbReference type="SMART" id="SM00463">
    <property type="entry name" value="SMR"/>
    <property type="match status" value="1"/>
</dbReference>
<evidence type="ECO:0000259" key="2">
    <source>
        <dbReference type="PROSITE" id="PS50828"/>
    </source>
</evidence>
<dbReference type="PANTHER" id="PTHR46535:SF1">
    <property type="entry name" value="NEDD4-BINDING PROTEIN 2"/>
    <property type="match status" value="1"/>
</dbReference>
<dbReference type="PANTHER" id="PTHR46535">
    <property type="entry name" value="NEDD4-BINDING PROTEIN 2"/>
    <property type="match status" value="1"/>
</dbReference>
<protein>
    <recommendedName>
        <fullName evidence="2">Smr domain-containing protein</fullName>
    </recommendedName>
</protein>
<accession>A0A9J6BRJ4</accession>
<evidence type="ECO:0000313" key="3">
    <source>
        <dbReference type="EMBL" id="KAG5672497.1"/>
    </source>
</evidence>
<dbReference type="InterPro" id="IPR002625">
    <property type="entry name" value="Smr_dom"/>
</dbReference>
<comment type="caution">
    <text evidence="3">The sequence shown here is derived from an EMBL/GenBank/DDBJ whole genome shotgun (WGS) entry which is preliminary data.</text>
</comment>